<dbReference type="EMBL" id="JAAAIP010000453">
    <property type="protein sequence ID" value="KAG0316901.1"/>
    <property type="molecule type" value="Genomic_DNA"/>
</dbReference>
<evidence type="ECO:0000313" key="3">
    <source>
        <dbReference type="Proteomes" id="UP000738325"/>
    </source>
</evidence>
<accession>A0A9P6REB9</accession>
<feature type="transmembrane region" description="Helical" evidence="1">
    <location>
        <begin position="169"/>
        <end position="189"/>
    </location>
</feature>
<comment type="caution">
    <text evidence="2">The sequence shown here is derived from an EMBL/GenBank/DDBJ whole genome shotgun (WGS) entry which is preliminary data.</text>
</comment>
<proteinExistence type="predicted"/>
<dbReference type="AlphaFoldDB" id="A0A9P6REB9"/>
<sequence>MVLPPVVLKSLNLVTYIIAATTIVLSREHIQDALNGHPNFLSNSHLGYAIPALSAFLLGGFTLVQWFDFAYEIVVDGVQWHLFASNLVVAAWALSWRFDLLVVGQALLLVNALLIYALHSNVRRFTATNIVDFAFVHVSFSLYTGLVSLDVLQNFFAAFTDKEDGPMSWAALGAAGAIVVLLAIGNYHAEFSKDPDSWSGGAIALMILSIAIEQGETVPVVQNTGFISFGWLAGALVRRGINSVELQRSLDDDYTGERRHLLG</sequence>
<dbReference type="Proteomes" id="UP000738325">
    <property type="component" value="Unassembled WGS sequence"/>
</dbReference>
<gene>
    <name evidence="2" type="ORF">BGZ99_006623</name>
</gene>
<feature type="transmembrane region" description="Helical" evidence="1">
    <location>
        <begin position="6"/>
        <end position="25"/>
    </location>
</feature>
<reference evidence="2" key="1">
    <citation type="journal article" date="2020" name="Fungal Divers.">
        <title>Resolving the Mortierellaceae phylogeny through synthesis of multi-gene phylogenetics and phylogenomics.</title>
        <authorList>
            <person name="Vandepol N."/>
            <person name="Liber J."/>
            <person name="Desiro A."/>
            <person name="Na H."/>
            <person name="Kennedy M."/>
            <person name="Barry K."/>
            <person name="Grigoriev I.V."/>
            <person name="Miller A.N."/>
            <person name="O'Donnell K."/>
            <person name="Stajich J.E."/>
            <person name="Bonito G."/>
        </authorList>
    </citation>
    <scope>NUCLEOTIDE SEQUENCE</scope>
    <source>
        <strain evidence="2">REB-010B</strain>
    </source>
</reference>
<feature type="transmembrane region" description="Helical" evidence="1">
    <location>
        <begin position="130"/>
        <end position="149"/>
    </location>
</feature>
<keyword evidence="1" id="KW-0812">Transmembrane</keyword>
<feature type="transmembrane region" description="Helical" evidence="1">
    <location>
        <begin position="87"/>
        <end position="118"/>
    </location>
</feature>
<organism evidence="2 3">
    <name type="scientific">Dissophora globulifera</name>
    <dbReference type="NCBI Taxonomy" id="979702"/>
    <lineage>
        <taxon>Eukaryota</taxon>
        <taxon>Fungi</taxon>
        <taxon>Fungi incertae sedis</taxon>
        <taxon>Mucoromycota</taxon>
        <taxon>Mortierellomycotina</taxon>
        <taxon>Mortierellomycetes</taxon>
        <taxon>Mortierellales</taxon>
        <taxon>Mortierellaceae</taxon>
        <taxon>Dissophora</taxon>
    </lineage>
</organism>
<evidence type="ECO:0000313" key="2">
    <source>
        <dbReference type="EMBL" id="KAG0316901.1"/>
    </source>
</evidence>
<dbReference type="OrthoDB" id="2390534at2759"/>
<protein>
    <submittedName>
        <fullName evidence="2">Uncharacterized protein</fullName>
    </submittedName>
</protein>
<evidence type="ECO:0000256" key="1">
    <source>
        <dbReference type="SAM" id="Phobius"/>
    </source>
</evidence>
<feature type="transmembrane region" description="Helical" evidence="1">
    <location>
        <begin position="46"/>
        <end position="67"/>
    </location>
</feature>
<keyword evidence="1" id="KW-0472">Membrane</keyword>
<keyword evidence="3" id="KW-1185">Reference proteome</keyword>
<keyword evidence="1" id="KW-1133">Transmembrane helix</keyword>
<name>A0A9P6REB9_9FUNG</name>